<proteinExistence type="predicted"/>
<evidence type="ECO:0000313" key="2">
    <source>
        <dbReference type="EMBL" id="RMU09699.1"/>
    </source>
</evidence>
<reference evidence="2 3" key="1">
    <citation type="submission" date="2018-08" db="EMBL/GenBank/DDBJ databases">
        <title>Recombination of ecologically and evolutionarily significant loci maintains genetic cohesion in the Pseudomonas syringae species complex.</title>
        <authorList>
            <person name="Dillon M."/>
            <person name="Thakur S."/>
            <person name="Almeida R.N.D."/>
            <person name="Weir B.S."/>
            <person name="Guttman D.S."/>
        </authorList>
    </citation>
    <scope>NUCLEOTIDE SEQUENCE [LARGE SCALE GENOMIC DNA]</scope>
    <source>
        <strain evidence="2 3">ICMP 9829</strain>
    </source>
</reference>
<evidence type="ECO:0000256" key="1">
    <source>
        <dbReference type="SAM" id="MobiDB-lite"/>
    </source>
</evidence>
<accession>A0A3M5RL25</accession>
<keyword evidence="2" id="KW-0449">Lipoprotein</keyword>
<evidence type="ECO:0000313" key="3">
    <source>
        <dbReference type="Proteomes" id="UP000274212"/>
    </source>
</evidence>
<gene>
    <name evidence="2" type="ORF">ALP36_100308</name>
</gene>
<feature type="region of interest" description="Disordered" evidence="1">
    <location>
        <begin position="31"/>
        <end position="51"/>
    </location>
</feature>
<dbReference type="AlphaFoldDB" id="A0A3M5RL25"/>
<dbReference type="Proteomes" id="UP000274212">
    <property type="component" value="Unassembled WGS sequence"/>
</dbReference>
<dbReference type="EMBL" id="RBTT01000125">
    <property type="protein sequence ID" value="RMU09699.1"/>
    <property type="molecule type" value="Genomic_DNA"/>
</dbReference>
<organism evidence="2 3">
    <name type="scientific">Pseudomonas syringae pv. coriandricola</name>
    <dbReference type="NCBI Taxonomy" id="264453"/>
    <lineage>
        <taxon>Bacteria</taxon>
        <taxon>Pseudomonadati</taxon>
        <taxon>Pseudomonadota</taxon>
        <taxon>Gammaproteobacteria</taxon>
        <taxon>Pseudomonadales</taxon>
        <taxon>Pseudomonadaceae</taxon>
        <taxon>Pseudomonas</taxon>
    </lineage>
</organism>
<name>A0A3M5RL25_9PSED</name>
<protein>
    <submittedName>
        <fullName evidence="2">Putative Lipoprotein</fullName>
    </submittedName>
</protein>
<comment type="caution">
    <text evidence="2">The sequence shown here is derived from an EMBL/GenBank/DDBJ whole genome shotgun (WGS) entry which is preliminary data.</text>
</comment>
<sequence length="178" mass="19932">MKCCRLKPGCCQALPYYNRKQPLSDFSRHTVARAPPHNSKKLPKPQPQRVKYRPPETWIRVFPWSFTLKSFSKVVAAAVCGLVLAGCTGTPMKTQQYDSNQYTVVGHSEASATGLMLFGLIPIRQNDRFVRAQNSAIQAKGGDALINTQVQEKWFWAWVLNGYTTTVSGDVIKLKTAK</sequence>